<protein>
    <submittedName>
        <fullName evidence="1">Uncharacterized protein</fullName>
    </submittedName>
</protein>
<sequence length="70" mass="8295">LCHIYVLQLFSLSITIRHDPSDFYRSARNKSYRLWSKWLHYHVIAYIAFLSKNNAFQCPLFHKIGYMGGG</sequence>
<name>A0A820IYB6_9BILA</name>
<dbReference type="Proteomes" id="UP000663842">
    <property type="component" value="Unassembled WGS sequence"/>
</dbReference>
<evidence type="ECO:0000313" key="2">
    <source>
        <dbReference type="Proteomes" id="UP000663842"/>
    </source>
</evidence>
<gene>
    <name evidence="1" type="ORF">UXM345_LOCUS34310</name>
</gene>
<proteinExistence type="predicted"/>
<dbReference type="AlphaFoldDB" id="A0A820IYB6"/>
<accession>A0A820IYB6</accession>
<reference evidence="1" key="1">
    <citation type="submission" date="2021-02" db="EMBL/GenBank/DDBJ databases">
        <authorList>
            <person name="Nowell W R."/>
        </authorList>
    </citation>
    <scope>NUCLEOTIDE SEQUENCE</scope>
</reference>
<comment type="caution">
    <text evidence="1">The sequence shown here is derived from an EMBL/GenBank/DDBJ whole genome shotgun (WGS) entry which is preliminary data.</text>
</comment>
<feature type="non-terminal residue" evidence="1">
    <location>
        <position position="1"/>
    </location>
</feature>
<organism evidence="1 2">
    <name type="scientific">Rotaria magnacalcarata</name>
    <dbReference type="NCBI Taxonomy" id="392030"/>
    <lineage>
        <taxon>Eukaryota</taxon>
        <taxon>Metazoa</taxon>
        <taxon>Spiralia</taxon>
        <taxon>Gnathifera</taxon>
        <taxon>Rotifera</taxon>
        <taxon>Eurotatoria</taxon>
        <taxon>Bdelloidea</taxon>
        <taxon>Philodinida</taxon>
        <taxon>Philodinidae</taxon>
        <taxon>Rotaria</taxon>
    </lineage>
</organism>
<evidence type="ECO:0000313" key="1">
    <source>
        <dbReference type="EMBL" id="CAF4318067.1"/>
    </source>
</evidence>
<dbReference type="EMBL" id="CAJOBF010012399">
    <property type="protein sequence ID" value="CAF4318067.1"/>
    <property type="molecule type" value="Genomic_DNA"/>
</dbReference>